<gene>
    <name evidence="1" type="ORF">HPB47_023412</name>
</gene>
<organism evidence="1 2">
    <name type="scientific">Ixodes persulcatus</name>
    <name type="common">Taiga tick</name>
    <dbReference type="NCBI Taxonomy" id="34615"/>
    <lineage>
        <taxon>Eukaryota</taxon>
        <taxon>Metazoa</taxon>
        <taxon>Ecdysozoa</taxon>
        <taxon>Arthropoda</taxon>
        <taxon>Chelicerata</taxon>
        <taxon>Arachnida</taxon>
        <taxon>Acari</taxon>
        <taxon>Parasitiformes</taxon>
        <taxon>Ixodida</taxon>
        <taxon>Ixodoidea</taxon>
        <taxon>Ixodidae</taxon>
        <taxon>Ixodinae</taxon>
        <taxon>Ixodes</taxon>
    </lineage>
</organism>
<name>A0AC60Q719_IXOPE</name>
<keyword evidence="2" id="KW-1185">Reference proteome</keyword>
<comment type="caution">
    <text evidence="1">The sequence shown here is derived from an EMBL/GenBank/DDBJ whole genome shotgun (WGS) entry which is preliminary data.</text>
</comment>
<sequence length="307" mass="33557">MPNASPDPLYTLRGHSGAVNTAEFVDTTLFTGSSDGEIFSWDLETFRRRHTLEGHQGKSILWIGHADETLITQGRDGTVRTWRRDGDQWKISATLLTNAKGFCQCSHSSTLIATPSEQDWKISLWDLQSQAVITSTPEPPQSPGMAMCTKLCADGSVILVGYENGSLVSFDARCGKRVATATPFAEPVMCVDFDDVHRKKGICGSVTKELCVFENLQELSERRRVAAVNDGFCSVGVRPDGKIVASGGWDGRVRVFGWKSLKPLAVLDFHKESVQAVRFSGANLCGKGMLLASCSKDKTVSLWSLYS</sequence>
<protein>
    <submittedName>
        <fullName evidence="1">Uncharacterized protein</fullName>
    </submittedName>
</protein>
<evidence type="ECO:0000313" key="2">
    <source>
        <dbReference type="Proteomes" id="UP000805193"/>
    </source>
</evidence>
<accession>A0AC60Q719</accession>
<dbReference type="Proteomes" id="UP000805193">
    <property type="component" value="Unassembled WGS sequence"/>
</dbReference>
<dbReference type="EMBL" id="JABSTQ010009393">
    <property type="protein sequence ID" value="KAG0429667.1"/>
    <property type="molecule type" value="Genomic_DNA"/>
</dbReference>
<evidence type="ECO:0000313" key="1">
    <source>
        <dbReference type="EMBL" id="KAG0429667.1"/>
    </source>
</evidence>
<reference evidence="1 2" key="1">
    <citation type="journal article" date="2020" name="Cell">
        <title>Large-Scale Comparative Analyses of Tick Genomes Elucidate Their Genetic Diversity and Vector Capacities.</title>
        <authorList>
            <consortium name="Tick Genome and Microbiome Consortium (TIGMIC)"/>
            <person name="Jia N."/>
            <person name="Wang J."/>
            <person name="Shi W."/>
            <person name="Du L."/>
            <person name="Sun Y."/>
            <person name="Zhan W."/>
            <person name="Jiang J.F."/>
            <person name="Wang Q."/>
            <person name="Zhang B."/>
            <person name="Ji P."/>
            <person name="Bell-Sakyi L."/>
            <person name="Cui X.M."/>
            <person name="Yuan T.T."/>
            <person name="Jiang B.G."/>
            <person name="Yang W.F."/>
            <person name="Lam T.T."/>
            <person name="Chang Q.C."/>
            <person name="Ding S.J."/>
            <person name="Wang X.J."/>
            <person name="Zhu J.G."/>
            <person name="Ruan X.D."/>
            <person name="Zhao L."/>
            <person name="Wei J.T."/>
            <person name="Ye R.Z."/>
            <person name="Que T.C."/>
            <person name="Du C.H."/>
            <person name="Zhou Y.H."/>
            <person name="Cheng J.X."/>
            <person name="Dai P.F."/>
            <person name="Guo W.B."/>
            <person name="Han X.H."/>
            <person name="Huang E.J."/>
            <person name="Li L.F."/>
            <person name="Wei W."/>
            <person name="Gao Y.C."/>
            <person name="Liu J.Z."/>
            <person name="Shao H.Z."/>
            <person name="Wang X."/>
            <person name="Wang C.C."/>
            <person name="Yang T.C."/>
            <person name="Huo Q.B."/>
            <person name="Li W."/>
            <person name="Chen H.Y."/>
            <person name="Chen S.E."/>
            <person name="Zhou L.G."/>
            <person name="Ni X.B."/>
            <person name="Tian J.H."/>
            <person name="Sheng Y."/>
            <person name="Liu T."/>
            <person name="Pan Y.S."/>
            <person name="Xia L.Y."/>
            <person name="Li J."/>
            <person name="Zhao F."/>
            <person name="Cao W.C."/>
        </authorList>
    </citation>
    <scope>NUCLEOTIDE SEQUENCE [LARGE SCALE GENOMIC DNA]</scope>
    <source>
        <strain evidence="1">Iper-2018</strain>
    </source>
</reference>
<proteinExistence type="predicted"/>